<dbReference type="RefSeq" id="WP_053221738.1">
    <property type="nucleotide sequence ID" value="NZ_JSVA01000001.1"/>
</dbReference>
<dbReference type="InterPro" id="IPR021314">
    <property type="entry name" value="DUF2911"/>
</dbReference>
<accession>A0A0L8AQY8</accession>
<organism evidence="1 2">
    <name type="scientific">Roseivirga seohaensis subsp. aquiponti</name>
    <dbReference type="NCBI Taxonomy" id="1566026"/>
    <lineage>
        <taxon>Bacteria</taxon>
        <taxon>Pseudomonadati</taxon>
        <taxon>Bacteroidota</taxon>
        <taxon>Cytophagia</taxon>
        <taxon>Cytophagales</taxon>
        <taxon>Roseivirgaceae</taxon>
        <taxon>Roseivirga</taxon>
    </lineage>
</organism>
<protein>
    <recommendedName>
        <fullName evidence="3">Asparagine synthetase B</fullName>
    </recommendedName>
</protein>
<evidence type="ECO:0000313" key="1">
    <source>
        <dbReference type="EMBL" id="KOF04587.1"/>
    </source>
</evidence>
<gene>
    <name evidence="1" type="ORF">OB69_00560</name>
</gene>
<sequence length="179" mass="20264">MKRKLSTAVLILAVIVGGIVGVQQYQLYQTKQYSPAEIASYSNNAINIEVTYSRPFKKDREIFGKLVPYGKWWRTGANEATTIQLSRDVSFSGKTLKAGLYSLVTIPGETEWQIIFNNQIHDWGTVYTPEDDELRVIAKVEELPEVVEQFTIDFSEENGGPVLIMAWDKIKVSTPFKVL</sequence>
<proteinExistence type="predicted"/>
<evidence type="ECO:0000313" key="2">
    <source>
        <dbReference type="Proteomes" id="UP000036908"/>
    </source>
</evidence>
<comment type="caution">
    <text evidence="1">The sequence shown here is derived from an EMBL/GenBank/DDBJ whole genome shotgun (WGS) entry which is preliminary data.</text>
</comment>
<name>A0A0L8AQY8_9BACT</name>
<evidence type="ECO:0008006" key="3">
    <source>
        <dbReference type="Google" id="ProtNLM"/>
    </source>
</evidence>
<reference evidence="2" key="1">
    <citation type="submission" date="2014-11" db="EMBL/GenBank/DDBJ databases">
        <title>Genome sequencing of Roseivirga sp. D-25.</title>
        <authorList>
            <person name="Selvaratnam C."/>
            <person name="Thevarajoo S."/>
            <person name="Goh K.M."/>
            <person name="Eee R."/>
            <person name="Chan K.-G."/>
            <person name="Chong C.S."/>
        </authorList>
    </citation>
    <scope>NUCLEOTIDE SEQUENCE [LARGE SCALE GENOMIC DNA]</scope>
    <source>
        <strain evidence="2">D-25</strain>
    </source>
</reference>
<dbReference type="Proteomes" id="UP000036908">
    <property type="component" value="Unassembled WGS sequence"/>
</dbReference>
<dbReference type="PATRIC" id="fig|1566026.4.peg.119"/>
<dbReference type="AlphaFoldDB" id="A0A0L8AQY8"/>
<keyword evidence="2" id="KW-1185">Reference proteome</keyword>
<dbReference type="Pfam" id="PF11138">
    <property type="entry name" value="DUF2911"/>
    <property type="match status" value="1"/>
</dbReference>
<dbReference type="EMBL" id="JSVA01000001">
    <property type="protein sequence ID" value="KOF04587.1"/>
    <property type="molecule type" value="Genomic_DNA"/>
</dbReference>
<dbReference type="OrthoDB" id="195456at2"/>